<feature type="transmembrane region" description="Helical" evidence="1">
    <location>
        <begin position="146"/>
        <end position="164"/>
    </location>
</feature>
<dbReference type="PROSITE" id="PS50924">
    <property type="entry name" value="MHYT"/>
    <property type="match status" value="1"/>
</dbReference>
<dbReference type="SMART" id="SM00052">
    <property type="entry name" value="EAL"/>
    <property type="match status" value="1"/>
</dbReference>
<sequence length="680" mass="74284">MVMVFSCLVHEHNIGLVLAAILLCIVGSWVTARLLHRTLEAQGVQRIGWYFLTALAAGVAIWCTHFVAMLGYRATAPVSFDASLTVISLLIAIAGSTAGFVLASSKRIRWAPIWGGALVGLAISAMHYIGMLAYQVQASVSWDRDYLLASVAASVLLSAWALQLGMRHSHRASNQMAAVLALAIVILHFTGMAAFRMTPWPGQPVLDHPSQFNTLAWVIAGMAVLVIIAGLVSYLLDNRARVETMERLRRMALQDALTELPNRVAFAEWLEQEIALAGSQVRYLALIVIDLNGFKEINDAQGHRAGDEVLRVLGLRLRNALRRDRGEFIARVGGDEFMATCRAGQHEEVLQFVERLRAVIVKPIHSGSFDIDAGASFGVAFYPSDANDSEQLISNADLAMYRAKAQLAQHVCFYEPGMDELVRKRRNVATELRKALDTGQLSIHYQVQTSVATGGILGYEALVRWLHPVRGAVPPAEFIPIAEESGLILQLGEWVLRQACAAAATWDSPCKVAVNLSPMQFSQVSLLALLKAVLEETGLAPTRLELELTESTIFMDRKHALELLADIKALGVSIALDDFGTGYSSLDILRSFSFDRIKIDASFVQDAESDLQTFSVIRAVLSLGKSLNIPVMAEGIETPSQFSMLKEAGCDEFQGFLLGRPLPLEHIVQSGQMGLVSRAV</sequence>
<feature type="domain" description="GGDEF" evidence="3">
    <location>
        <begin position="282"/>
        <end position="416"/>
    </location>
</feature>
<feature type="domain" description="EAL" evidence="2">
    <location>
        <begin position="425"/>
        <end position="675"/>
    </location>
</feature>
<dbReference type="InterPro" id="IPR043128">
    <property type="entry name" value="Rev_trsase/Diguanyl_cyclase"/>
</dbReference>
<dbReference type="Pfam" id="PF00990">
    <property type="entry name" value="GGDEF"/>
    <property type="match status" value="1"/>
</dbReference>
<reference evidence="5 6" key="1">
    <citation type="submission" date="2020-09" db="EMBL/GenBank/DDBJ databases">
        <title>Dyella sp. 7MK23 isolated from forest soil.</title>
        <authorList>
            <person name="Fu J."/>
        </authorList>
    </citation>
    <scope>NUCLEOTIDE SEQUENCE [LARGE SCALE GENOMIC DNA]</scope>
    <source>
        <strain evidence="5 6">7MK23</strain>
    </source>
</reference>
<dbReference type="SUPFAM" id="SSF141868">
    <property type="entry name" value="EAL domain-like"/>
    <property type="match status" value="1"/>
</dbReference>
<dbReference type="InterPro" id="IPR001633">
    <property type="entry name" value="EAL_dom"/>
</dbReference>
<feature type="transmembrane region" description="Helical" evidence="1">
    <location>
        <begin position="12"/>
        <end position="35"/>
    </location>
</feature>
<feature type="transmembrane region" description="Helical" evidence="1">
    <location>
        <begin position="82"/>
        <end position="103"/>
    </location>
</feature>
<keyword evidence="6" id="KW-1185">Reference proteome</keyword>
<organism evidence="5 6">
    <name type="scientific">Dyella acidiphila</name>
    <dbReference type="NCBI Taxonomy" id="2775866"/>
    <lineage>
        <taxon>Bacteria</taxon>
        <taxon>Pseudomonadati</taxon>
        <taxon>Pseudomonadota</taxon>
        <taxon>Gammaproteobacteria</taxon>
        <taxon>Lysobacterales</taxon>
        <taxon>Rhodanobacteraceae</taxon>
        <taxon>Dyella</taxon>
    </lineage>
</organism>
<dbReference type="Gene3D" id="3.30.70.270">
    <property type="match status" value="1"/>
</dbReference>
<dbReference type="NCBIfam" id="TIGR00254">
    <property type="entry name" value="GGDEF"/>
    <property type="match status" value="1"/>
</dbReference>
<proteinExistence type="predicted"/>
<evidence type="ECO:0000259" key="4">
    <source>
        <dbReference type="PROSITE" id="PS50924"/>
    </source>
</evidence>
<keyword evidence="1" id="KW-1133">Transmembrane helix</keyword>
<dbReference type="EMBL" id="JACZZA010000010">
    <property type="protein sequence ID" value="MBE1161796.1"/>
    <property type="molecule type" value="Genomic_DNA"/>
</dbReference>
<name>A0ABR9GCM8_9GAMM</name>
<gene>
    <name evidence="5" type="ORF">IGX34_15545</name>
</gene>
<dbReference type="RefSeq" id="WP_192556643.1">
    <property type="nucleotide sequence ID" value="NZ_JACZZA010000010.1"/>
</dbReference>
<dbReference type="InterPro" id="IPR000160">
    <property type="entry name" value="GGDEF_dom"/>
</dbReference>
<evidence type="ECO:0000256" key="1">
    <source>
        <dbReference type="PROSITE-ProRule" id="PRU00244"/>
    </source>
</evidence>
<keyword evidence="1" id="KW-0472">Membrane</keyword>
<evidence type="ECO:0000259" key="2">
    <source>
        <dbReference type="PROSITE" id="PS50883"/>
    </source>
</evidence>
<feature type="transmembrane region" description="Helical" evidence="1">
    <location>
        <begin position="176"/>
        <end position="195"/>
    </location>
</feature>
<evidence type="ECO:0000313" key="5">
    <source>
        <dbReference type="EMBL" id="MBE1161796.1"/>
    </source>
</evidence>
<dbReference type="Proteomes" id="UP000651010">
    <property type="component" value="Unassembled WGS sequence"/>
</dbReference>
<dbReference type="PANTHER" id="PTHR44757:SF2">
    <property type="entry name" value="BIOFILM ARCHITECTURE MAINTENANCE PROTEIN MBAA"/>
    <property type="match status" value="1"/>
</dbReference>
<dbReference type="PANTHER" id="PTHR44757">
    <property type="entry name" value="DIGUANYLATE CYCLASE DGCP"/>
    <property type="match status" value="1"/>
</dbReference>
<dbReference type="Gene3D" id="3.20.20.450">
    <property type="entry name" value="EAL domain"/>
    <property type="match status" value="1"/>
</dbReference>
<feature type="transmembrane region" description="Helical" evidence="1">
    <location>
        <begin position="215"/>
        <end position="236"/>
    </location>
</feature>
<comment type="caution">
    <text evidence="5">The sequence shown here is derived from an EMBL/GenBank/DDBJ whole genome shotgun (WGS) entry which is preliminary data.</text>
</comment>
<dbReference type="CDD" id="cd01948">
    <property type="entry name" value="EAL"/>
    <property type="match status" value="1"/>
</dbReference>
<dbReference type="InterPro" id="IPR052155">
    <property type="entry name" value="Biofilm_reg_signaling"/>
</dbReference>
<feature type="transmembrane region" description="Helical" evidence="1">
    <location>
        <begin position="47"/>
        <end position="70"/>
    </location>
</feature>
<dbReference type="PROSITE" id="PS50887">
    <property type="entry name" value="GGDEF"/>
    <property type="match status" value="1"/>
</dbReference>
<evidence type="ECO:0000259" key="3">
    <source>
        <dbReference type="PROSITE" id="PS50887"/>
    </source>
</evidence>
<dbReference type="SUPFAM" id="SSF55073">
    <property type="entry name" value="Nucleotide cyclase"/>
    <property type="match status" value="1"/>
</dbReference>
<dbReference type="SMART" id="SM00267">
    <property type="entry name" value="GGDEF"/>
    <property type="match status" value="1"/>
</dbReference>
<dbReference type="PROSITE" id="PS50883">
    <property type="entry name" value="EAL"/>
    <property type="match status" value="1"/>
</dbReference>
<feature type="transmembrane region" description="Helical" evidence="1">
    <location>
        <begin position="110"/>
        <end position="134"/>
    </location>
</feature>
<dbReference type="InterPro" id="IPR035919">
    <property type="entry name" value="EAL_sf"/>
</dbReference>
<evidence type="ECO:0000313" key="6">
    <source>
        <dbReference type="Proteomes" id="UP000651010"/>
    </source>
</evidence>
<keyword evidence="1" id="KW-0812">Transmembrane</keyword>
<feature type="domain" description="MHYT" evidence="4">
    <location>
        <begin position="12"/>
        <end position="198"/>
    </location>
</feature>
<dbReference type="Pfam" id="PF03707">
    <property type="entry name" value="MHYT"/>
    <property type="match status" value="2"/>
</dbReference>
<dbReference type="CDD" id="cd01949">
    <property type="entry name" value="GGDEF"/>
    <property type="match status" value="1"/>
</dbReference>
<protein>
    <submittedName>
        <fullName evidence="5">EAL domain-containing protein</fullName>
    </submittedName>
</protein>
<dbReference type="InterPro" id="IPR029787">
    <property type="entry name" value="Nucleotide_cyclase"/>
</dbReference>
<dbReference type="InterPro" id="IPR005330">
    <property type="entry name" value="MHYT_dom"/>
</dbReference>
<accession>A0ABR9GCM8</accession>
<dbReference type="Pfam" id="PF00563">
    <property type="entry name" value="EAL"/>
    <property type="match status" value="1"/>
</dbReference>